<gene>
    <name evidence="2" type="ORF">AWZ03_014592</name>
</gene>
<name>A0A484ARC9_DRONA</name>
<dbReference type="Proteomes" id="UP000295192">
    <property type="component" value="Unassembled WGS sequence"/>
</dbReference>
<organism evidence="2 3">
    <name type="scientific">Drosophila navojoa</name>
    <name type="common">Fruit fly</name>
    <dbReference type="NCBI Taxonomy" id="7232"/>
    <lineage>
        <taxon>Eukaryota</taxon>
        <taxon>Metazoa</taxon>
        <taxon>Ecdysozoa</taxon>
        <taxon>Arthropoda</taxon>
        <taxon>Hexapoda</taxon>
        <taxon>Insecta</taxon>
        <taxon>Pterygota</taxon>
        <taxon>Neoptera</taxon>
        <taxon>Endopterygota</taxon>
        <taxon>Diptera</taxon>
        <taxon>Brachycera</taxon>
        <taxon>Muscomorpha</taxon>
        <taxon>Ephydroidea</taxon>
        <taxon>Drosophilidae</taxon>
        <taxon>Drosophila</taxon>
    </lineage>
</organism>
<evidence type="ECO:0000256" key="1">
    <source>
        <dbReference type="SAM" id="MobiDB-lite"/>
    </source>
</evidence>
<dbReference type="EMBL" id="LSRL02001520">
    <property type="protein sequence ID" value="TDG38986.1"/>
    <property type="molecule type" value="Genomic_DNA"/>
</dbReference>
<evidence type="ECO:0000313" key="2">
    <source>
        <dbReference type="EMBL" id="TDG38986.1"/>
    </source>
</evidence>
<proteinExistence type="predicted"/>
<sequence length="87" mass="9815">MPIPTGQVMMRFQQPQQPQQLLPAHLMQVKANVYEDDDDDLLTDQPISRSAIRYSKSKSTSTSKSMSTAKSKSKSKSSSTLRLRSFH</sequence>
<dbReference type="AlphaFoldDB" id="A0A484ARC9"/>
<keyword evidence="3" id="KW-1185">Reference proteome</keyword>
<reference evidence="2 3" key="1">
    <citation type="journal article" date="2019" name="J. Hered.">
        <title>An Improved Genome Assembly for Drosophila navojoa, the Basal Species in the mojavensis Cluster.</title>
        <authorList>
            <person name="Vanderlinde T."/>
            <person name="Dupim E.G."/>
            <person name="Nazario-Yepiz N.O."/>
            <person name="Carvalho A.B."/>
        </authorList>
    </citation>
    <scope>NUCLEOTIDE SEQUENCE [LARGE SCALE GENOMIC DNA]</scope>
    <source>
        <strain evidence="2">Navoj_Jal97</strain>
        <tissue evidence="2">Whole organism</tissue>
    </source>
</reference>
<comment type="caution">
    <text evidence="2">The sequence shown here is derived from an EMBL/GenBank/DDBJ whole genome shotgun (WGS) entry which is preliminary data.</text>
</comment>
<accession>A0A484ARC9</accession>
<protein>
    <submittedName>
        <fullName evidence="2">Uncharacterized protein</fullName>
    </submittedName>
</protein>
<feature type="region of interest" description="Disordered" evidence="1">
    <location>
        <begin position="37"/>
        <end position="87"/>
    </location>
</feature>
<feature type="compositionally biased region" description="Low complexity" evidence="1">
    <location>
        <begin position="57"/>
        <end position="80"/>
    </location>
</feature>
<evidence type="ECO:0000313" key="3">
    <source>
        <dbReference type="Proteomes" id="UP000295192"/>
    </source>
</evidence>